<gene>
    <name evidence="1" type="ORF">SB6422_05809</name>
</gene>
<accession>A0A564KUP6</accession>
<proteinExistence type="predicted"/>
<evidence type="ECO:0000313" key="1">
    <source>
        <dbReference type="EMBL" id="VUS73075.1"/>
    </source>
</evidence>
<name>A0A564KUP6_9ENTR</name>
<dbReference type="RefSeq" id="WP_142485368.1">
    <property type="nucleotide sequence ID" value="NZ_CABGGW010000026.1"/>
</dbReference>
<dbReference type="OrthoDB" id="5445431at2"/>
<organism evidence="1 2">
    <name type="scientific">Klebsiella huaxiensis</name>
    <dbReference type="NCBI Taxonomy" id="2153354"/>
    <lineage>
        <taxon>Bacteria</taxon>
        <taxon>Pseudomonadati</taxon>
        <taxon>Pseudomonadota</taxon>
        <taxon>Gammaproteobacteria</taxon>
        <taxon>Enterobacterales</taxon>
        <taxon>Enterobacteriaceae</taxon>
        <taxon>Klebsiella/Raoultella group</taxon>
        <taxon>Klebsiella</taxon>
    </lineage>
</organism>
<protein>
    <submittedName>
        <fullName evidence="1">Uncharacterized protein</fullName>
    </submittedName>
</protein>
<evidence type="ECO:0000313" key="2">
    <source>
        <dbReference type="Proteomes" id="UP000317374"/>
    </source>
</evidence>
<dbReference type="EMBL" id="CABGGW010000026">
    <property type="protein sequence ID" value="VUS73075.1"/>
    <property type="molecule type" value="Genomic_DNA"/>
</dbReference>
<dbReference type="Pfam" id="PF03090">
    <property type="entry name" value="Replicase"/>
    <property type="match status" value="1"/>
</dbReference>
<dbReference type="AlphaFoldDB" id="A0A564KUP6"/>
<dbReference type="InterPro" id="IPR004322">
    <property type="entry name" value="Plasmid_replicase_bac"/>
</dbReference>
<reference evidence="1 2" key="1">
    <citation type="submission" date="2019-07" db="EMBL/GenBank/DDBJ databases">
        <authorList>
            <person name="Brisse S."/>
            <person name="Rodrigues C."/>
            <person name="Thorpe H."/>
        </authorList>
    </citation>
    <scope>NUCLEOTIDE SEQUENCE [LARGE SCALE GENOMIC DNA]</scope>
    <source>
        <strain evidence="1">SB6422</strain>
    </source>
</reference>
<sequence length="285" mass="32990">MILEDNIYNIDRYKNQIQRYALCTDNFNDGVYRNPKEKALLKKYIGFNNKSFVNGLVFDIDHEKGALAWDFADLPKPNVIIQNTANGHAHLLYALKNPVLKTDSAKIKPLKLASIVQCGFTERLNADRAYADILMKNPANINEWRTTWTNTEAYDLEYLADFVPETITTEKVKKGGIYGLGRNVNLFEDLRHSAYKEVLKYKADKSEYDFYNDMLSRAVMLNNYCNPTDPLSFNEVKQVCQSISKWTWRNFSTEKFSAIQSYRASKKRSCKKSKDTEDFFKNLGV</sequence>
<dbReference type="Proteomes" id="UP000317374">
    <property type="component" value="Unassembled WGS sequence"/>
</dbReference>
<dbReference type="Gene3D" id="1.10.340.50">
    <property type="match status" value="1"/>
</dbReference>